<organism evidence="1 2">
    <name type="scientific">Caerostris extrusa</name>
    <name type="common">Bark spider</name>
    <name type="synonym">Caerostris bankana</name>
    <dbReference type="NCBI Taxonomy" id="172846"/>
    <lineage>
        <taxon>Eukaryota</taxon>
        <taxon>Metazoa</taxon>
        <taxon>Ecdysozoa</taxon>
        <taxon>Arthropoda</taxon>
        <taxon>Chelicerata</taxon>
        <taxon>Arachnida</taxon>
        <taxon>Araneae</taxon>
        <taxon>Araneomorphae</taxon>
        <taxon>Entelegynae</taxon>
        <taxon>Araneoidea</taxon>
        <taxon>Araneidae</taxon>
        <taxon>Caerostris</taxon>
    </lineage>
</organism>
<comment type="caution">
    <text evidence="1">The sequence shown here is derived from an EMBL/GenBank/DDBJ whole genome shotgun (WGS) entry which is preliminary data.</text>
</comment>
<evidence type="ECO:0000313" key="1">
    <source>
        <dbReference type="EMBL" id="GIY86128.1"/>
    </source>
</evidence>
<reference evidence="1 2" key="1">
    <citation type="submission" date="2021-06" db="EMBL/GenBank/DDBJ databases">
        <title>Caerostris extrusa draft genome.</title>
        <authorList>
            <person name="Kono N."/>
            <person name="Arakawa K."/>
        </authorList>
    </citation>
    <scope>NUCLEOTIDE SEQUENCE [LARGE SCALE GENOMIC DNA]</scope>
</reference>
<evidence type="ECO:0000313" key="2">
    <source>
        <dbReference type="Proteomes" id="UP001054945"/>
    </source>
</evidence>
<dbReference type="AlphaFoldDB" id="A0AAV4WUV8"/>
<name>A0AAV4WUV8_CAEEX</name>
<gene>
    <name evidence="1" type="ORF">CEXT_458121</name>
</gene>
<protein>
    <submittedName>
        <fullName evidence="1">Uncharacterized protein</fullName>
    </submittedName>
</protein>
<sequence length="258" mass="28294">MGSYFSRLMLSSAPHLYDGQLAKALAGESNQVNRGDKMVARDITSDFKTCKAASANRYERAKRESLLRACGRSPTAACVRGVVYLVCGVQKKEQTVTSAVEVVEHPGRRVFVVRAATVEVGERDWTSVGHTVVSNRLLEPLSRFYQSNPPSNFERENGEWGPLFKTFQYTAVEKGLPFVLGRTAGCSDQSECVAGACQLLSLCAARFVLSLFDRAPPPPPLNLLRHPLIPAPAALSQCNSLCARGCMWINGYAFFLRT</sequence>
<dbReference type="Proteomes" id="UP001054945">
    <property type="component" value="Unassembled WGS sequence"/>
</dbReference>
<keyword evidence="2" id="KW-1185">Reference proteome</keyword>
<dbReference type="EMBL" id="BPLR01016743">
    <property type="protein sequence ID" value="GIY86128.1"/>
    <property type="molecule type" value="Genomic_DNA"/>
</dbReference>
<proteinExistence type="predicted"/>
<accession>A0AAV4WUV8</accession>